<evidence type="ECO:0000259" key="4">
    <source>
        <dbReference type="PROSITE" id="PS50850"/>
    </source>
</evidence>
<dbReference type="InterPro" id="IPR020846">
    <property type="entry name" value="MFS_dom"/>
</dbReference>
<dbReference type="SUPFAM" id="SSF103473">
    <property type="entry name" value="MFS general substrate transporter"/>
    <property type="match status" value="1"/>
</dbReference>
<dbReference type="OrthoDB" id="41238at2759"/>
<feature type="transmembrane region" description="Helical" evidence="3">
    <location>
        <begin position="375"/>
        <end position="399"/>
    </location>
</feature>
<comment type="subcellular location">
    <subcellularLocation>
        <location evidence="1">Membrane</location>
        <topology evidence="1">Multi-pass membrane protein</topology>
    </subcellularLocation>
</comment>
<dbReference type="Pfam" id="PF07690">
    <property type="entry name" value="MFS_1"/>
    <property type="match status" value="1"/>
</dbReference>
<dbReference type="Gene3D" id="1.20.1250.20">
    <property type="entry name" value="MFS general substrate transporter like domains"/>
    <property type="match status" value="1"/>
</dbReference>
<dbReference type="SUPFAM" id="SSF55729">
    <property type="entry name" value="Acyl-CoA N-acyltransferases (Nat)"/>
    <property type="match status" value="1"/>
</dbReference>
<proteinExistence type="inferred from homology"/>
<feature type="transmembrane region" description="Helical" evidence="3">
    <location>
        <begin position="341"/>
        <end position="363"/>
    </location>
</feature>
<feature type="transmembrane region" description="Helical" evidence="3">
    <location>
        <begin position="315"/>
        <end position="335"/>
    </location>
</feature>
<dbReference type="InterPro" id="IPR050327">
    <property type="entry name" value="Proton-linked_MCT"/>
</dbReference>
<dbReference type="PANTHER" id="PTHR11360">
    <property type="entry name" value="MONOCARBOXYLATE TRANSPORTER"/>
    <property type="match status" value="1"/>
</dbReference>
<keyword evidence="3" id="KW-0812">Transmembrane</keyword>
<dbReference type="AlphaFoldDB" id="A0A1V6Q1S5"/>
<dbReference type="PANTHER" id="PTHR11360:SF252">
    <property type="entry name" value="MAJOR FACILITATOR SUPERFAMILY (MFS) PROFILE DOMAIN-CONTAINING PROTEIN-RELATED"/>
    <property type="match status" value="1"/>
</dbReference>
<feature type="transmembrane region" description="Helical" evidence="3">
    <location>
        <begin position="138"/>
        <end position="161"/>
    </location>
</feature>
<evidence type="ECO:0000256" key="3">
    <source>
        <dbReference type="SAM" id="Phobius"/>
    </source>
</evidence>
<dbReference type="PROSITE" id="PS50850">
    <property type="entry name" value="MFS"/>
    <property type="match status" value="1"/>
</dbReference>
<keyword evidence="6" id="KW-1185">Reference proteome</keyword>
<comment type="similarity">
    <text evidence="2">Belongs to the major facilitator superfamily. Monocarboxylate porter (TC 2.A.1.13) family.</text>
</comment>
<evidence type="ECO:0000256" key="2">
    <source>
        <dbReference type="ARBA" id="ARBA00006727"/>
    </source>
</evidence>
<feature type="transmembrane region" description="Helical" evidence="3">
    <location>
        <begin position="84"/>
        <end position="102"/>
    </location>
</feature>
<feature type="transmembrane region" description="Helical" evidence="3">
    <location>
        <begin position="202"/>
        <end position="224"/>
    </location>
</feature>
<name>A0A1V6Q1S5_9EURO</name>
<evidence type="ECO:0000313" key="5">
    <source>
        <dbReference type="EMBL" id="OQD82676.1"/>
    </source>
</evidence>
<dbReference type="EMBL" id="MDYN01000020">
    <property type="protein sequence ID" value="OQD82676.1"/>
    <property type="molecule type" value="Genomic_DNA"/>
</dbReference>
<feature type="transmembrane region" description="Helical" evidence="3">
    <location>
        <begin position="43"/>
        <end position="64"/>
    </location>
</feature>
<dbReference type="Pfam" id="PF13302">
    <property type="entry name" value="Acetyltransf_3"/>
    <property type="match status" value="1"/>
</dbReference>
<dbReference type="InterPro" id="IPR000182">
    <property type="entry name" value="GNAT_dom"/>
</dbReference>
<dbReference type="InterPro" id="IPR036259">
    <property type="entry name" value="MFS_trans_sf"/>
</dbReference>
<feature type="transmembrane region" description="Helical" evidence="3">
    <location>
        <begin position="411"/>
        <end position="432"/>
    </location>
</feature>
<feature type="transmembrane region" description="Helical" evidence="3">
    <location>
        <begin position="114"/>
        <end position="132"/>
    </location>
</feature>
<dbReference type="FunFam" id="3.40.630.30:FF:000047">
    <property type="entry name" value="Acetyltransferase, GNAT family"/>
    <property type="match status" value="1"/>
</dbReference>
<dbReference type="InterPro" id="IPR016181">
    <property type="entry name" value="Acyl_CoA_acyltransferase"/>
</dbReference>
<protein>
    <recommendedName>
        <fullName evidence="4">Major facilitator superfamily (MFS) profile domain-containing protein</fullName>
    </recommendedName>
</protein>
<dbReference type="GO" id="GO:0016747">
    <property type="term" value="F:acyltransferase activity, transferring groups other than amino-acyl groups"/>
    <property type="evidence" value="ECO:0007669"/>
    <property type="project" value="InterPro"/>
</dbReference>
<dbReference type="GO" id="GO:0022857">
    <property type="term" value="F:transmembrane transporter activity"/>
    <property type="evidence" value="ECO:0007669"/>
    <property type="project" value="InterPro"/>
</dbReference>
<evidence type="ECO:0000313" key="6">
    <source>
        <dbReference type="Proteomes" id="UP000191672"/>
    </source>
</evidence>
<dbReference type="Proteomes" id="UP000191672">
    <property type="component" value="Unassembled WGS sequence"/>
</dbReference>
<feature type="transmembrane region" description="Helical" evidence="3">
    <location>
        <begin position="170"/>
        <end position="190"/>
    </location>
</feature>
<feature type="domain" description="Major facilitator superfamily (MFS) profile" evidence="4">
    <location>
        <begin position="42"/>
        <end position="437"/>
    </location>
</feature>
<dbReference type="InterPro" id="IPR011701">
    <property type="entry name" value="MFS"/>
</dbReference>
<dbReference type="GO" id="GO:0016020">
    <property type="term" value="C:membrane"/>
    <property type="evidence" value="ECO:0007669"/>
    <property type="project" value="UniProtKB-SubCell"/>
</dbReference>
<keyword evidence="3" id="KW-1133">Transmembrane helix</keyword>
<accession>A0A1V6Q1S5</accession>
<organism evidence="5 6">
    <name type="scientific">Penicillium antarcticum</name>
    <dbReference type="NCBI Taxonomy" id="416450"/>
    <lineage>
        <taxon>Eukaryota</taxon>
        <taxon>Fungi</taxon>
        <taxon>Dikarya</taxon>
        <taxon>Ascomycota</taxon>
        <taxon>Pezizomycotina</taxon>
        <taxon>Eurotiomycetes</taxon>
        <taxon>Eurotiomycetidae</taxon>
        <taxon>Eurotiales</taxon>
        <taxon>Aspergillaceae</taxon>
        <taxon>Penicillium</taxon>
    </lineage>
</organism>
<dbReference type="Gene3D" id="3.40.630.30">
    <property type="match status" value="1"/>
</dbReference>
<keyword evidence="3" id="KW-0472">Membrane</keyword>
<evidence type="ECO:0000256" key="1">
    <source>
        <dbReference type="ARBA" id="ARBA00004141"/>
    </source>
</evidence>
<sequence length="668" mass="73262">MFSEKTTHTVPATSEVTDFAPINENEDQPEFTSSGSTISVLRGCLQVLGAFFILFNVWGLSFAFGSFQSFYALEYIQSSTASDIAWIGTIQSWLLIVGGLLSGPLFDLGYYKEMIFIGSSLGVLGMMMLSLANQYYAIFLSQGVCMGLGFGLLYVPSIALVSRSFTTRRAVALGVSTSGAPAGGIIYTVMFNQLISNLGFPWTVRCMGFVMLALFSAAAVLLVVPERNTKRPERTQRRSLLDTQAFKDIPFWSFTVANFFLYLGYITPFYYIPTYAETKLETSRTLASNILMISQACSIIGRVVLTIFAHHYGSMISWISCGILSGMLCITWISASSLARFILFASFYGGISGALIPLPPSVFSHVCPDPKRLGTWLGMAQSLSSFATLLGPPIAGALASIGSNGSADLNYLGIQLFSGITMCFGAFQVIALRPKGPLVSFAPSLLPSSKTIPGRTISLEKLELKHADDLFALTGGDESTPNAPLWDYMFDGPYSDASQFKDSIAAKSTSTDPFFFAIIDKRKTLPTFGKAIGYLSLMRIVPEHFCIEVGHVMYSSALQRTTGATEAIYLIAQHAFHDLGYRRLEWKLNALNGPSHRAALRLGFTFEGTFRQHMIVKGRSRDTAWYAMVKDDWDATLKGALEMWLDEKNFKEDGSQVKTLQELRGESA</sequence>
<reference evidence="6" key="1">
    <citation type="journal article" date="2017" name="Nat. Microbiol.">
        <title>Global analysis of biosynthetic gene clusters reveals vast potential of secondary metabolite production in Penicillium species.</title>
        <authorList>
            <person name="Nielsen J.C."/>
            <person name="Grijseels S."/>
            <person name="Prigent S."/>
            <person name="Ji B."/>
            <person name="Dainat J."/>
            <person name="Nielsen K.F."/>
            <person name="Frisvad J.C."/>
            <person name="Workman M."/>
            <person name="Nielsen J."/>
        </authorList>
    </citation>
    <scope>NUCLEOTIDE SEQUENCE [LARGE SCALE GENOMIC DNA]</scope>
    <source>
        <strain evidence="6">IBT 31811</strain>
    </source>
</reference>
<feature type="transmembrane region" description="Helical" evidence="3">
    <location>
        <begin position="245"/>
        <end position="266"/>
    </location>
</feature>
<gene>
    <name evidence="5" type="ORF">PENANT_c020G04353</name>
</gene>
<comment type="caution">
    <text evidence="5">The sequence shown here is derived from an EMBL/GenBank/DDBJ whole genome shotgun (WGS) entry which is preliminary data.</text>
</comment>